<dbReference type="Proteomes" id="UP000886520">
    <property type="component" value="Chromosome 1"/>
</dbReference>
<name>A0A9D4VDU5_ADICA</name>
<proteinExistence type="predicted"/>
<evidence type="ECO:0000313" key="1">
    <source>
        <dbReference type="EMBL" id="KAI5084720.1"/>
    </source>
</evidence>
<evidence type="ECO:0000313" key="2">
    <source>
        <dbReference type="Proteomes" id="UP000886520"/>
    </source>
</evidence>
<comment type="caution">
    <text evidence="1">The sequence shown here is derived from an EMBL/GenBank/DDBJ whole genome shotgun (WGS) entry which is preliminary data.</text>
</comment>
<dbReference type="EMBL" id="JABFUD020000001">
    <property type="protein sequence ID" value="KAI5084720.1"/>
    <property type="molecule type" value="Genomic_DNA"/>
</dbReference>
<organism evidence="1 2">
    <name type="scientific">Adiantum capillus-veneris</name>
    <name type="common">Maidenhair fern</name>
    <dbReference type="NCBI Taxonomy" id="13818"/>
    <lineage>
        <taxon>Eukaryota</taxon>
        <taxon>Viridiplantae</taxon>
        <taxon>Streptophyta</taxon>
        <taxon>Embryophyta</taxon>
        <taxon>Tracheophyta</taxon>
        <taxon>Polypodiopsida</taxon>
        <taxon>Polypodiidae</taxon>
        <taxon>Polypodiales</taxon>
        <taxon>Pteridineae</taxon>
        <taxon>Pteridaceae</taxon>
        <taxon>Vittarioideae</taxon>
        <taxon>Adiantum</taxon>
    </lineage>
</organism>
<reference evidence="1" key="1">
    <citation type="submission" date="2021-01" db="EMBL/GenBank/DDBJ databases">
        <title>Adiantum capillus-veneris genome.</title>
        <authorList>
            <person name="Fang Y."/>
            <person name="Liao Q."/>
        </authorList>
    </citation>
    <scope>NUCLEOTIDE SEQUENCE</scope>
    <source>
        <strain evidence="1">H3</strain>
        <tissue evidence="1">Leaf</tissue>
    </source>
</reference>
<gene>
    <name evidence="1" type="ORF">GOP47_0000889</name>
</gene>
<accession>A0A9D4VDU5</accession>
<dbReference type="AlphaFoldDB" id="A0A9D4VDU5"/>
<protein>
    <submittedName>
        <fullName evidence="1">Uncharacterized protein</fullName>
    </submittedName>
</protein>
<sequence length="109" mass="12092">MMAAQCLHLPSAAYIVIAASSKYCEWLCKAPLATQHALDIPSSQITMALLVPSLSLVLIMHNKSIHLVATEQLLSQVIRRARMHVTYLLNITPRLCAHTTQLPIDSARY</sequence>
<keyword evidence="2" id="KW-1185">Reference proteome</keyword>